<name>A0AAE1V481_9SOLA</name>
<gene>
    <name evidence="1" type="ORF">RND71_034453</name>
</gene>
<evidence type="ECO:0000313" key="2">
    <source>
        <dbReference type="Proteomes" id="UP001291623"/>
    </source>
</evidence>
<sequence>MDFNNELDLESIISQKELMETSASSSSPFQRTTGENYTVDTNTALKNNPEQTPQYNIQRDTDKVIFCDHCTTMTETVKRLNRREEALLEDEIKLTEKIRMLEHKIQQVQSSPSLIKMDEKGVHSTLNAVRSTTSDRDVASPAQTVADLWKSTLKV</sequence>
<dbReference type="EMBL" id="JAVYJV010000018">
    <property type="protein sequence ID" value="KAK4348114.1"/>
    <property type="molecule type" value="Genomic_DNA"/>
</dbReference>
<proteinExistence type="predicted"/>
<organism evidence="1 2">
    <name type="scientific">Anisodus tanguticus</name>
    <dbReference type="NCBI Taxonomy" id="243964"/>
    <lineage>
        <taxon>Eukaryota</taxon>
        <taxon>Viridiplantae</taxon>
        <taxon>Streptophyta</taxon>
        <taxon>Embryophyta</taxon>
        <taxon>Tracheophyta</taxon>
        <taxon>Spermatophyta</taxon>
        <taxon>Magnoliopsida</taxon>
        <taxon>eudicotyledons</taxon>
        <taxon>Gunneridae</taxon>
        <taxon>Pentapetalae</taxon>
        <taxon>asterids</taxon>
        <taxon>lamiids</taxon>
        <taxon>Solanales</taxon>
        <taxon>Solanaceae</taxon>
        <taxon>Solanoideae</taxon>
        <taxon>Hyoscyameae</taxon>
        <taxon>Anisodus</taxon>
    </lineage>
</organism>
<accession>A0AAE1V481</accession>
<comment type="caution">
    <text evidence="1">The sequence shown here is derived from an EMBL/GenBank/DDBJ whole genome shotgun (WGS) entry which is preliminary data.</text>
</comment>
<dbReference type="AlphaFoldDB" id="A0AAE1V481"/>
<evidence type="ECO:0000313" key="1">
    <source>
        <dbReference type="EMBL" id="KAK4348114.1"/>
    </source>
</evidence>
<protein>
    <submittedName>
        <fullName evidence="1">Uncharacterized protein</fullName>
    </submittedName>
</protein>
<reference evidence="1" key="1">
    <citation type="submission" date="2023-12" db="EMBL/GenBank/DDBJ databases">
        <title>Genome assembly of Anisodus tanguticus.</title>
        <authorList>
            <person name="Wang Y.-J."/>
        </authorList>
    </citation>
    <scope>NUCLEOTIDE SEQUENCE</scope>
    <source>
        <strain evidence="1">KB-2021</strain>
        <tissue evidence="1">Leaf</tissue>
    </source>
</reference>
<keyword evidence="2" id="KW-1185">Reference proteome</keyword>
<dbReference type="Proteomes" id="UP001291623">
    <property type="component" value="Unassembled WGS sequence"/>
</dbReference>